<evidence type="ECO:0000313" key="4">
    <source>
        <dbReference type="Proteomes" id="UP000762676"/>
    </source>
</evidence>
<dbReference type="PANTHER" id="PTHR24067">
    <property type="entry name" value="UBIQUITIN-CONJUGATING ENZYME E2"/>
    <property type="match status" value="1"/>
</dbReference>
<evidence type="ECO:0000256" key="1">
    <source>
        <dbReference type="SAM" id="MobiDB-lite"/>
    </source>
</evidence>
<dbReference type="SMART" id="SM00212">
    <property type="entry name" value="UBCc"/>
    <property type="match status" value="1"/>
</dbReference>
<comment type="caution">
    <text evidence="3">The sequence shown here is derived from an EMBL/GenBank/DDBJ whole genome shotgun (WGS) entry which is preliminary data.</text>
</comment>
<feature type="region of interest" description="Disordered" evidence="1">
    <location>
        <begin position="1"/>
        <end position="59"/>
    </location>
</feature>
<keyword evidence="4" id="KW-1185">Reference proteome</keyword>
<reference evidence="3 4" key="1">
    <citation type="journal article" date="2021" name="Elife">
        <title>Chloroplast acquisition without the gene transfer in kleptoplastic sea slugs, Plakobranchus ocellatus.</title>
        <authorList>
            <person name="Maeda T."/>
            <person name="Takahashi S."/>
            <person name="Yoshida T."/>
            <person name="Shimamura S."/>
            <person name="Takaki Y."/>
            <person name="Nagai Y."/>
            <person name="Toyoda A."/>
            <person name="Suzuki Y."/>
            <person name="Arimoto A."/>
            <person name="Ishii H."/>
            <person name="Satoh N."/>
            <person name="Nishiyama T."/>
            <person name="Hasebe M."/>
            <person name="Maruyama T."/>
            <person name="Minagawa J."/>
            <person name="Obokata J."/>
            <person name="Shigenobu S."/>
        </authorList>
    </citation>
    <scope>NUCLEOTIDE SEQUENCE [LARGE SCALE GENOMIC DNA]</scope>
</reference>
<feature type="compositionally biased region" description="Low complexity" evidence="1">
    <location>
        <begin position="1"/>
        <end position="18"/>
    </location>
</feature>
<dbReference type="Gene3D" id="3.10.110.10">
    <property type="entry name" value="Ubiquitin Conjugating Enzyme"/>
    <property type="match status" value="1"/>
</dbReference>
<gene>
    <name evidence="3" type="ORF">ElyMa_006789900</name>
</gene>
<dbReference type="InterPro" id="IPR050113">
    <property type="entry name" value="Ub_conjugating_enzyme"/>
</dbReference>
<feature type="domain" description="UBC core" evidence="2">
    <location>
        <begin position="66"/>
        <end position="214"/>
    </location>
</feature>
<dbReference type="CDD" id="cd23814">
    <property type="entry name" value="UEV_AKTIP"/>
    <property type="match status" value="1"/>
</dbReference>
<sequence>MSSSSDHTSQSPDMMSASPSPPPRPSGGSDGRQLPSIPNNSTPYTIHQNSSKLNNNRGSNGFGPFFQEYSMMAEYTQLQQQKIPGVYVMPCAKTPLVWSGLMFIRQGLYQGAALRFTLTIPDNYPDGSCPKFAFEFPVFHPHVDPETGELDVQRAFPRWRRNVNHLWQVIVYAKRVFYKVDTKSPSNFEAATLYENDIDLFKKRLAKSIEQSEERLYQPPSLDDPLALSPWNEAVHGDVKKQMLQSSQRHSSDVGGSANPSDLGLSWMNSSQPEMFSKDEAESADLSNLGISSKLI</sequence>
<dbReference type="InterPro" id="IPR016135">
    <property type="entry name" value="UBQ-conjugating_enzyme/RWD"/>
</dbReference>
<dbReference type="EMBL" id="BMAT01013603">
    <property type="protein sequence ID" value="GFS16208.1"/>
    <property type="molecule type" value="Genomic_DNA"/>
</dbReference>
<dbReference type="Proteomes" id="UP000762676">
    <property type="component" value="Unassembled WGS sequence"/>
</dbReference>
<evidence type="ECO:0000313" key="3">
    <source>
        <dbReference type="EMBL" id="GFS16208.1"/>
    </source>
</evidence>
<organism evidence="3 4">
    <name type="scientific">Elysia marginata</name>
    <dbReference type="NCBI Taxonomy" id="1093978"/>
    <lineage>
        <taxon>Eukaryota</taxon>
        <taxon>Metazoa</taxon>
        <taxon>Spiralia</taxon>
        <taxon>Lophotrochozoa</taxon>
        <taxon>Mollusca</taxon>
        <taxon>Gastropoda</taxon>
        <taxon>Heterobranchia</taxon>
        <taxon>Euthyneura</taxon>
        <taxon>Panpulmonata</taxon>
        <taxon>Sacoglossa</taxon>
        <taxon>Placobranchoidea</taxon>
        <taxon>Plakobranchidae</taxon>
        <taxon>Elysia</taxon>
    </lineage>
</organism>
<feature type="compositionally biased region" description="Polar residues" evidence="1">
    <location>
        <begin position="36"/>
        <end position="59"/>
    </location>
</feature>
<name>A0AAV4J3H7_9GAST</name>
<evidence type="ECO:0000259" key="2">
    <source>
        <dbReference type="PROSITE" id="PS50127"/>
    </source>
</evidence>
<accession>A0AAV4J3H7</accession>
<dbReference type="InterPro" id="IPR000608">
    <property type="entry name" value="UBC"/>
</dbReference>
<dbReference type="Pfam" id="PF00179">
    <property type="entry name" value="UQ_con"/>
    <property type="match status" value="1"/>
</dbReference>
<dbReference type="SUPFAM" id="SSF54495">
    <property type="entry name" value="UBC-like"/>
    <property type="match status" value="1"/>
</dbReference>
<dbReference type="PROSITE" id="PS50127">
    <property type="entry name" value="UBC_2"/>
    <property type="match status" value="1"/>
</dbReference>
<feature type="region of interest" description="Disordered" evidence="1">
    <location>
        <begin position="240"/>
        <end position="270"/>
    </location>
</feature>
<dbReference type="AlphaFoldDB" id="A0AAV4J3H7"/>
<proteinExistence type="predicted"/>
<protein>
    <submittedName>
        <fullName evidence="3">AKT-interacting protein</fullName>
    </submittedName>
</protein>